<organism evidence="2 4">
    <name type="scientific">Bacteroides uniformis</name>
    <dbReference type="NCBI Taxonomy" id="820"/>
    <lineage>
        <taxon>Bacteria</taxon>
        <taxon>Pseudomonadati</taxon>
        <taxon>Bacteroidota</taxon>
        <taxon>Bacteroidia</taxon>
        <taxon>Bacteroidales</taxon>
        <taxon>Bacteroidaceae</taxon>
        <taxon>Bacteroides</taxon>
    </lineage>
</organism>
<evidence type="ECO:0000313" key="3">
    <source>
        <dbReference type="Proteomes" id="UP000433928"/>
    </source>
</evidence>
<protein>
    <submittedName>
        <fullName evidence="2">Uncharacterized protein</fullName>
    </submittedName>
</protein>
<dbReference type="Proteomes" id="UP000487221">
    <property type="component" value="Unassembled WGS sequence"/>
</dbReference>
<gene>
    <name evidence="2" type="ORF">GAQ44_03680</name>
    <name evidence="1" type="ORF">GAQ59_04745</name>
</gene>
<evidence type="ECO:0000313" key="4">
    <source>
        <dbReference type="Proteomes" id="UP000487221"/>
    </source>
</evidence>
<name>A0A6A2GAT2_BACUN</name>
<reference evidence="3 4" key="1">
    <citation type="journal article" date="2019" name="Nat. Med.">
        <title>A library of human gut bacterial isolates paired with longitudinal multiomics data enables mechanistic microbiome research.</title>
        <authorList>
            <person name="Poyet M."/>
            <person name="Groussin M."/>
            <person name="Gibbons S.M."/>
            <person name="Avila-Pacheco J."/>
            <person name="Jiang X."/>
            <person name="Kearney S.M."/>
            <person name="Perrotta A.R."/>
            <person name="Berdy B."/>
            <person name="Zhao S."/>
            <person name="Lieberman T.D."/>
            <person name="Swanson P.K."/>
            <person name="Smith M."/>
            <person name="Roesemann S."/>
            <person name="Alexander J.E."/>
            <person name="Rich S.A."/>
            <person name="Livny J."/>
            <person name="Vlamakis H."/>
            <person name="Clish C."/>
            <person name="Bullock K."/>
            <person name="Deik A."/>
            <person name="Scott J."/>
            <person name="Pierce K.A."/>
            <person name="Xavier R.J."/>
            <person name="Alm E.J."/>
        </authorList>
    </citation>
    <scope>NUCLEOTIDE SEQUENCE [LARGE SCALE GENOMIC DNA]</scope>
    <source>
        <strain evidence="2 4">BIOML-A19</strain>
        <strain evidence="1 3">BIOML-A27</strain>
    </source>
</reference>
<dbReference type="EMBL" id="WCUG01000004">
    <property type="protein sequence ID" value="KAB4171648.1"/>
    <property type="molecule type" value="Genomic_DNA"/>
</dbReference>
<comment type="caution">
    <text evidence="2">The sequence shown here is derived from an EMBL/GenBank/DDBJ whole genome shotgun (WGS) entry which is preliminary data.</text>
</comment>
<dbReference type="Proteomes" id="UP000433928">
    <property type="component" value="Unassembled WGS sequence"/>
</dbReference>
<accession>A0A6A2GAT2</accession>
<dbReference type="AlphaFoldDB" id="A0A6A2GAT2"/>
<dbReference type="RefSeq" id="WP_119957884.1">
    <property type="nucleotide sequence ID" value="NZ_WCTY01000005.1"/>
</dbReference>
<dbReference type="EMBL" id="WCTY01000005">
    <property type="protein sequence ID" value="KAB4186688.1"/>
    <property type="molecule type" value="Genomic_DNA"/>
</dbReference>
<evidence type="ECO:0000313" key="2">
    <source>
        <dbReference type="EMBL" id="KAB4186688.1"/>
    </source>
</evidence>
<sequence length="78" mass="9160">MEQNITITPEIKDMVSVQGMNPIPKEFNYLINDIKRAIRSGKKRYLVSSRHLKPEYERALLDVGYKIRKGRVATQIIW</sequence>
<evidence type="ECO:0000313" key="1">
    <source>
        <dbReference type="EMBL" id="KAB4171648.1"/>
    </source>
</evidence>
<proteinExistence type="predicted"/>